<gene>
    <name evidence="2" type="ORF">Saso_39950</name>
</gene>
<evidence type="ECO:0000256" key="1">
    <source>
        <dbReference type="SAM" id="MobiDB-lite"/>
    </source>
</evidence>
<dbReference type="Proteomes" id="UP000649259">
    <property type="component" value="Unassembled WGS sequence"/>
</dbReference>
<sequence>MPALTADRTPDQLVAELERLIGIDWPTVWAGVPEDTEKRTRWCEAFDWRPMWFEGGMHVRTVEGGRLYLATLAPGRPVTRIEHTGWSARARDTDENPRVVALAEARWTAYSAALLRFMGTPRWEGMWDTPDMPDLPGRSWAGREERLEQRDPYRVAVWRFRTPEAPVIEMKLALGLGSPRGPAPADARISLACHGPSDPEDRGPSWLG</sequence>
<feature type="region of interest" description="Disordered" evidence="1">
    <location>
        <begin position="178"/>
        <end position="208"/>
    </location>
</feature>
<dbReference type="RefSeq" id="WP_189927090.1">
    <property type="nucleotide sequence ID" value="NZ_BMSI01000015.1"/>
</dbReference>
<organism evidence="2 3">
    <name type="scientific">Streptomyces asoensis</name>
    <dbReference type="NCBI Taxonomy" id="249586"/>
    <lineage>
        <taxon>Bacteria</taxon>
        <taxon>Bacillati</taxon>
        <taxon>Actinomycetota</taxon>
        <taxon>Actinomycetes</taxon>
        <taxon>Kitasatosporales</taxon>
        <taxon>Streptomycetaceae</taxon>
        <taxon>Streptomyces</taxon>
    </lineage>
</organism>
<proteinExistence type="predicted"/>
<reference evidence="3" key="1">
    <citation type="submission" date="2023-07" db="EMBL/GenBank/DDBJ databases">
        <title>Whole genome shotgun sequence of Streptomyces cacaoi subsp. asoensis NBRC 13813.</title>
        <authorList>
            <person name="Komaki H."/>
            <person name="Tamura T."/>
        </authorList>
    </citation>
    <scope>NUCLEOTIDE SEQUENCE [LARGE SCALE GENOMIC DNA]</scope>
    <source>
        <strain evidence="3">NBRC 13813</strain>
    </source>
</reference>
<evidence type="ECO:0000313" key="3">
    <source>
        <dbReference type="Proteomes" id="UP000649259"/>
    </source>
</evidence>
<evidence type="ECO:0000313" key="2">
    <source>
        <dbReference type="EMBL" id="GHI62345.1"/>
    </source>
</evidence>
<accession>A0ABQ3S2I7</accession>
<dbReference type="GeneID" id="91471858"/>
<feature type="compositionally biased region" description="Basic and acidic residues" evidence="1">
    <location>
        <begin position="197"/>
        <end position="208"/>
    </location>
</feature>
<name>A0ABQ3S2I7_9ACTN</name>
<comment type="caution">
    <text evidence="2">The sequence shown here is derived from an EMBL/GenBank/DDBJ whole genome shotgun (WGS) entry which is preliminary data.</text>
</comment>
<protein>
    <submittedName>
        <fullName evidence="2">Uncharacterized protein</fullName>
    </submittedName>
</protein>
<keyword evidence="3" id="KW-1185">Reference proteome</keyword>
<dbReference type="EMBL" id="BNEB01000003">
    <property type="protein sequence ID" value="GHI62345.1"/>
    <property type="molecule type" value="Genomic_DNA"/>
</dbReference>